<gene>
    <name evidence="5" type="ORF">SLEP1_g39656</name>
</gene>
<evidence type="ECO:0000256" key="2">
    <source>
        <dbReference type="ARBA" id="ARBA00022963"/>
    </source>
</evidence>
<organism evidence="5 6">
    <name type="scientific">Rubroshorea leprosula</name>
    <dbReference type="NCBI Taxonomy" id="152421"/>
    <lineage>
        <taxon>Eukaryota</taxon>
        <taxon>Viridiplantae</taxon>
        <taxon>Streptophyta</taxon>
        <taxon>Embryophyta</taxon>
        <taxon>Tracheophyta</taxon>
        <taxon>Spermatophyta</taxon>
        <taxon>Magnoliopsida</taxon>
        <taxon>eudicotyledons</taxon>
        <taxon>Gunneridae</taxon>
        <taxon>Pentapetalae</taxon>
        <taxon>rosids</taxon>
        <taxon>malvids</taxon>
        <taxon>Malvales</taxon>
        <taxon>Dipterocarpaceae</taxon>
        <taxon>Rubroshorea</taxon>
    </lineage>
</organism>
<reference evidence="5 6" key="1">
    <citation type="journal article" date="2021" name="Commun. Biol.">
        <title>The genome of Shorea leprosula (Dipterocarpaceae) highlights the ecological relevance of drought in aseasonal tropical rainforests.</title>
        <authorList>
            <person name="Ng K.K.S."/>
            <person name="Kobayashi M.J."/>
            <person name="Fawcett J.A."/>
            <person name="Hatakeyama M."/>
            <person name="Paape T."/>
            <person name="Ng C.H."/>
            <person name="Ang C.C."/>
            <person name="Tnah L.H."/>
            <person name="Lee C.T."/>
            <person name="Nishiyama T."/>
            <person name="Sese J."/>
            <person name="O'Brien M.J."/>
            <person name="Copetti D."/>
            <person name="Mohd Noor M.I."/>
            <person name="Ong R.C."/>
            <person name="Putra M."/>
            <person name="Sireger I.Z."/>
            <person name="Indrioko S."/>
            <person name="Kosugi Y."/>
            <person name="Izuno A."/>
            <person name="Isagi Y."/>
            <person name="Lee S.L."/>
            <person name="Shimizu K.K."/>
        </authorList>
    </citation>
    <scope>NUCLEOTIDE SEQUENCE [LARGE SCALE GENOMIC DNA]</scope>
    <source>
        <strain evidence="5">214</strain>
    </source>
</reference>
<accession>A0AAV5L1I0</accession>
<dbReference type="PANTHER" id="PTHR46020">
    <property type="entry name" value="OSJNBB0059K02.9 PROTEIN"/>
    <property type="match status" value="1"/>
</dbReference>
<name>A0AAV5L1I0_9ROSI</name>
<dbReference type="EMBL" id="BPVZ01000089">
    <property type="protein sequence ID" value="GKV30885.1"/>
    <property type="molecule type" value="Genomic_DNA"/>
</dbReference>
<evidence type="ECO:0000256" key="3">
    <source>
        <dbReference type="ARBA" id="ARBA00023098"/>
    </source>
</evidence>
<keyword evidence="4" id="KW-0732">Signal</keyword>
<keyword evidence="6" id="KW-1185">Reference proteome</keyword>
<evidence type="ECO:0000256" key="1">
    <source>
        <dbReference type="ARBA" id="ARBA00022801"/>
    </source>
</evidence>
<feature type="signal peptide" evidence="4">
    <location>
        <begin position="1"/>
        <end position="29"/>
    </location>
</feature>
<sequence>MGVMLGYSLPLLFLTLCATANLFIPAVNGGICTESKKSTLLIVFGDSFFDVGYGIDELCLPSKDQPYGKSLDPPVPTGRFSDGLVVPDYIAKYLGLADNEGKITAYKNSSDIQQTLQDKGCASLSFAMAGAGVTLSANKNRAAAALKLLRHNN</sequence>
<keyword evidence="2" id="KW-0442">Lipid degradation</keyword>
<keyword evidence="3" id="KW-0443">Lipid metabolism</keyword>
<keyword evidence="1" id="KW-0378">Hydrolase</keyword>
<dbReference type="Proteomes" id="UP001054252">
    <property type="component" value="Unassembled WGS sequence"/>
</dbReference>
<evidence type="ECO:0000313" key="5">
    <source>
        <dbReference type="EMBL" id="GKV30885.1"/>
    </source>
</evidence>
<evidence type="ECO:0000313" key="6">
    <source>
        <dbReference type="Proteomes" id="UP001054252"/>
    </source>
</evidence>
<proteinExistence type="predicted"/>
<dbReference type="Gene3D" id="3.40.50.1110">
    <property type="entry name" value="SGNH hydrolase"/>
    <property type="match status" value="1"/>
</dbReference>
<protein>
    <recommendedName>
        <fullName evidence="7">GDSL esterase/lipase</fullName>
    </recommendedName>
</protein>
<evidence type="ECO:0000256" key="4">
    <source>
        <dbReference type="SAM" id="SignalP"/>
    </source>
</evidence>
<dbReference type="PANTHER" id="PTHR46020:SF4">
    <property type="entry name" value="OS04G0650200 PROTEIN"/>
    <property type="match status" value="1"/>
</dbReference>
<dbReference type="GO" id="GO:0016042">
    <property type="term" value="P:lipid catabolic process"/>
    <property type="evidence" value="ECO:0007669"/>
    <property type="project" value="UniProtKB-KW"/>
</dbReference>
<dbReference type="AlphaFoldDB" id="A0AAV5L1I0"/>
<dbReference type="GO" id="GO:0016787">
    <property type="term" value="F:hydrolase activity"/>
    <property type="evidence" value="ECO:0007669"/>
    <property type="project" value="UniProtKB-KW"/>
</dbReference>
<evidence type="ECO:0008006" key="7">
    <source>
        <dbReference type="Google" id="ProtNLM"/>
    </source>
</evidence>
<feature type="chain" id="PRO_5043428151" description="GDSL esterase/lipase" evidence="4">
    <location>
        <begin position="30"/>
        <end position="153"/>
    </location>
</feature>
<comment type="caution">
    <text evidence="5">The sequence shown here is derived from an EMBL/GenBank/DDBJ whole genome shotgun (WGS) entry which is preliminary data.</text>
</comment>
<dbReference type="InterPro" id="IPR036514">
    <property type="entry name" value="SGNH_hydro_sf"/>
</dbReference>